<evidence type="ECO:0000313" key="2">
    <source>
        <dbReference type="EMBL" id="KAK5637625.1"/>
    </source>
</evidence>
<name>A0AAN7Z585_9PEZI</name>
<gene>
    <name evidence="2" type="ORF">RRF57_013340</name>
</gene>
<proteinExistence type="predicted"/>
<evidence type="ECO:0000313" key="3">
    <source>
        <dbReference type="Proteomes" id="UP001305414"/>
    </source>
</evidence>
<keyword evidence="1" id="KW-0472">Membrane</keyword>
<accession>A0AAN7Z585</accession>
<dbReference type="EMBL" id="JAWHQM010000176">
    <property type="protein sequence ID" value="KAK5637625.1"/>
    <property type="molecule type" value="Genomic_DNA"/>
</dbReference>
<dbReference type="AlphaFoldDB" id="A0AAN7Z585"/>
<protein>
    <submittedName>
        <fullName evidence="2">Uncharacterized protein</fullName>
    </submittedName>
</protein>
<reference evidence="2 3" key="1">
    <citation type="submission" date="2023-10" db="EMBL/GenBank/DDBJ databases">
        <title>Draft genome sequence of Xylaria bambusicola isolate GMP-LS, the root and basal stem rot pathogen of sugarcane in Indonesia.</title>
        <authorList>
            <person name="Selvaraj P."/>
            <person name="Muralishankar V."/>
            <person name="Muruganantham S."/>
            <person name="Sp S."/>
            <person name="Haryani S."/>
            <person name="Lau K.J.X."/>
            <person name="Naqvi N.I."/>
        </authorList>
    </citation>
    <scope>NUCLEOTIDE SEQUENCE [LARGE SCALE GENOMIC DNA]</scope>
    <source>
        <strain evidence="2">GMP-LS</strain>
    </source>
</reference>
<keyword evidence="3" id="KW-1185">Reference proteome</keyword>
<keyword evidence="1" id="KW-0812">Transmembrane</keyword>
<organism evidence="2 3">
    <name type="scientific">Xylaria bambusicola</name>
    <dbReference type="NCBI Taxonomy" id="326684"/>
    <lineage>
        <taxon>Eukaryota</taxon>
        <taxon>Fungi</taxon>
        <taxon>Dikarya</taxon>
        <taxon>Ascomycota</taxon>
        <taxon>Pezizomycotina</taxon>
        <taxon>Sordariomycetes</taxon>
        <taxon>Xylariomycetidae</taxon>
        <taxon>Xylariales</taxon>
        <taxon>Xylariaceae</taxon>
        <taxon>Xylaria</taxon>
    </lineage>
</organism>
<keyword evidence="1" id="KW-1133">Transmembrane helix</keyword>
<dbReference type="Proteomes" id="UP001305414">
    <property type="component" value="Unassembled WGS sequence"/>
</dbReference>
<comment type="caution">
    <text evidence="2">The sequence shown here is derived from an EMBL/GenBank/DDBJ whole genome shotgun (WGS) entry which is preliminary data.</text>
</comment>
<feature type="transmembrane region" description="Helical" evidence="1">
    <location>
        <begin position="26"/>
        <end position="48"/>
    </location>
</feature>
<sequence>MTANANTQAERTARTTVMSSQTKFSLVYFSPIAGAAFTVSGVLTTLSVPRDPKRSSPFSAGSTPMSAGSKREHINFIGFVLAAQLAKLNGLANAFNFFLVFTGLTCAPNQSLCRFEGVIWASPRNCAKARIGF</sequence>
<evidence type="ECO:0000256" key="1">
    <source>
        <dbReference type="SAM" id="Phobius"/>
    </source>
</evidence>